<reference evidence="1" key="1">
    <citation type="journal article" date="2023" name="Microbiol Resour">
        <title>Genome Sequences of Rhodoplanes serenus and Two Thermotolerant Strains, Rhodoplanes tepidamans and 'Rhodoplanes cryptolactis,' Further Refine the Genus.</title>
        <authorList>
            <person name="Rayyan A.A."/>
            <person name="Kyndt J.A."/>
        </authorList>
    </citation>
    <scope>NUCLEOTIDE SEQUENCE</scope>
    <source>
        <strain evidence="1">DSM 9987</strain>
    </source>
</reference>
<evidence type="ECO:0000313" key="1">
    <source>
        <dbReference type="EMBL" id="MDC7784818.1"/>
    </source>
</evidence>
<organism evidence="1 2">
    <name type="scientific">Rhodoplanes tepidamans</name>
    <name type="common">Rhodoplanes cryptolactis</name>
    <dbReference type="NCBI Taxonomy" id="200616"/>
    <lineage>
        <taxon>Bacteria</taxon>
        <taxon>Pseudomonadati</taxon>
        <taxon>Pseudomonadota</taxon>
        <taxon>Alphaproteobacteria</taxon>
        <taxon>Hyphomicrobiales</taxon>
        <taxon>Nitrobacteraceae</taxon>
        <taxon>Rhodoplanes</taxon>
    </lineage>
</organism>
<protein>
    <submittedName>
        <fullName evidence="1">Uncharacterized protein</fullName>
    </submittedName>
</protein>
<dbReference type="Proteomes" id="UP001165652">
    <property type="component" value="Unassembled WGS sequence"/>
</dbReference>
<proteinExistence type="predicted"/>
<evidence type="ECO:0000313" key="2">
    <source>
        <dbReference type="Proteomes" id="UP001165652"/>
    </source>
</evidence>
<accession>A0ABT5J5L9</accession>
<sequence length="61" mass="6573">MLGHNHTPPAGAIVVRPARPWGRVIATTGRTIYVRLAGGGTEYWPKAATSVAPAPRRKRRA</sequence>
<keyword evidence="2" id="KW-1185">Reference proteome</keyword>
<dbReference type="EMBL" id="JAQQLI010000003">
    <property type="protein sequence ID" value="MDC7784818.1"/>
    <property type="molecule type" value="Genomic_DNA"/>
</dbReference>
<name>A0ABT5J5L9_RHOTP</name>
<comment type="caution">
    <text evidence="1">The sequence shown here is derived from an EMBL/GenBank/DDBJ whole genome shotgun (WGS) entry which is preliminary data.</text>
</comment>
<reference evidence="1" key="2">
    <citation type="submission" date="2023-02" db="EMBL/GenBank/DDBJ databases">
        <authorList>
            <person name="Rayyan A."/>
            <person name="Meyer T."/>
            <person name="Kyndt J.A."/>
        </authorList>
    </citation>
    <scope>NUCLEOTIDE SEQUENCE</scope>
    <source>
        <strain evidence="1">DSM 9987</strain>
    </source>
</reference>
<dbReference type="RefSeq" id="WP_272775664.1">
    <property type="nucleotide sequence ID" value="NZ_JAQQLI010000003.1"/>
</dbReference>
<gene>
    <name evidence="1" type="ORF">PQJ73_03900</name>
</gene>